<comment type="similarity">
    <text evidence="1">Belongs to the glycosyl hydrolase 1 family.</text>
</comment>
<sequence>MVTISHYEAPFNLTREYNGWADRRVIDFYVRYCDVILNRYKDVVKYWLTFNEINCLTMPFGTFLAGVIMPQGNGEFTSTTGDNE</sequence>
<dbReference type="Pfam" id="PF00232">
    <property type="entry name" value="Glyco_hydro_1"/>
    <property type="match status" value="1"/>
</dbReference>
<keyword evidence="2" id="KW-0326">Glycosidase</keyword>
<evidence type="ECO:0000313" key="2">
    <source>
        <dbReference type="EMBL" id="KZL91513.1"/>
    </source>
</evidence>
<dbReference type="STRING" id="1121326.CLMAG_32720"/>
<dbReference type="EMBL" id="LWAE01000003">
    <property type="protein sequence ID" value="KZL91513.1"/>
    <property type="molecule type" value="Genomic_DNA"/>
</dbReference>
<keyword evidence="2" id="KW-0378">Hydrolase</keyword>
<dbReference type="PATRIC" id="fig|1121326.3.peg.3305"/>
<name>A0A168DVB0_9CLOT</name>
<dbReference type="PANTHER" id="PTHR10353">
    <property type="entry name" value="GLYCOSYL HYDROLASE"/>
    <property type="match status" value="1"/>
</dbReference>
<protein>
    <submittedName>
        <fullName evidence="2">Aryl-phospho-beta-D-glucosidase BglH</fullName>
        <ecNumber evidence="2">3.2.1.86</ecNumber>
    </submittedName>
</protein>
<keyword evidence="3" id="KW-1185">Reference proteome</keyword>
<dbReference type="Proteomes" id="UP000076603">
    <property type="component" value="Unassembled WGS sequence"/>
</dbReference>
<organism evidence="2 3">
    <name type="scientific">Clostridium magnum DSM 2767</name>
    <dbReference type="NCBI Taxonomy" id="1121326"/>
    <lineage>
        <taxon>Bacteria</taxon>
        <taxon>Bacillati</taxon>
        <taxon>Bacillota</taxon>
        <taxon>Clostridia</taxon>
        <taxon>Eubacteriales</taxon>
        <taxon>Clostridiaceae</taxon>
        <taxon>Clostridium</taxon>
    </lineage>
</organism>
<dbReference type="AlphaFoldDB" id="A0A168DVB0"/>
<evidence type="ECO:0000313" key="3">
    <source>
        <dbReference type="Proteomes" id="UP000076603"/>
    </source>
</evidence>
<dbReference type="GO" id="GO:0008706">
    <property type="term" value="F:6-phospho-beta-glucosidase activity"/>
    <property type="evidence" value="ECO:0007669"/>
    <property type="project" value="UniProtKB-EC"/>
</dbReference>
<evidence type="ECO:0000256" key="1">
    <source>
        <dbReference type="RuleBase" id="RU003690"/>
    </source>
</evidence>
<comment type="caution">
    <text evidence="2">The sequence shown here is derived from an EMBL/GenBank/DDBJ whole genome shotgun (WGS) entry which is preliminary data.</text>
</comment>
<dbReference type="SUPFAM" id="SSF51445">
    <property type="entry name" value="(Trans)glycosidases"/>
    <property type="match status" value="1"/>
</dbReference>
<dbReference type="Gene3D" id="3.20.20.80">
    <property type="entry name" value="Glycosidases"/>
    <property type="match status" value="1"/>
</dbReference>
<reference evidence="2 3" key="1">
    <citation type="submission" date="2016-04" db="EMBL/GenBank/DDBJ databases">
        <title>Genome sequence of Clostridium magnum DSM 2767.</title>
        <authorList>
            <person name="Poehlein A."/>
            <person name="Uhlig R."/>
            <person name="Fischer R."/>
            <person name="Bahl H."/>
            <person name="Daniel R."/>
        </authorList>
    </citation>
    <scope>NUCLEOTIDE SEQUENCE [LARGE SCALE GENOMIC DNA]</scope>
    <source>
        <strain evidence="2 3">DSM 2767</strain>
    </source>
</reference>
<dbReference type="InterPro" id="IPR001360">
    <property type="entry name" value="Glyco_hydro_1"/>
</dbReference>
<dbReference type="EC" id="3.2.1.86" evidence="2"/>
<dbReference type="InterPro" id="IPR017853">
    <property type="entry name" value="GH"/>
</dbReference>
<gene>
    <name evidence="2" type="primary">bglH_1</name>
    <name evidence="2" type="ORF">CLMAG_32720</name>
</gene>
<dbReference type="GO" id="GO:0016052">
    <property type="term" value="P:carbohydrate catabolic process"/>
    <property type="evidence" value="ECO:0007669"/>
    <property type="project" value="TreeGrafter"/>
</dbReference>
<dbReference type="PANTHER" id="PTHR10353:SF296">
    <property type="entry name" value="6-PHOSPHO-BETA-GLUCOSIDASE"/>
    <property type="match status" value="1"/>
</dbReference>
<dbReference type="GO" id="GO:0005829">
    <property type="term" value="C:cytosol"/>
    <property type="evidence" value="ECO:0007669"/>
    <property type="project" value="TreeGrafter"/>
</dbReference>
<proteinExistence type="inferred from homology"/>
<accession>A0A168DVB0</accession>